<organism evidence="1 2">
    <name type="scientific">Noviherbaspirillum pedocola</name>
    <dbReference type="NCBI Taxonomy" id="2801341"/>
    <lineage>
        <taxon>Bacteria</taxon>
        <taxon>Pseudomonadati</taxon>
        <taxon>Pseudomonadota</taxon>
        <taxon>Betaproteobacteria</taxon>
        <taxon>Burkholderiales</taxon>
        <taxon>Oxalobacteraceae</taxon>
        <taxon>Noviherbaspirillum</taxon>
    </lineage>
</organism>
<gene>
    <name evidence="1" type="ORF">JJB74_25670</name>
</gene>
<dbReference type="AlphaFoldDB" id="A0A934W414"/>
<comment type="caution">
    <text evidence="1">The sequence shown here is derived from an EMBL/GenBank/DDBJ whole genome shotgun (WGS) entry which is preliminary data.</text>
</comment>
<keyword evidence="2" id="KW-1185">Reference proteome</keyword>
<reference evidence="1" key="1">
    <citation type="submission" date="2021-01" db="EMBL/GenBank/DDBJ databases">
        <title>Genome sequence of strain Noviherbaspirillum sp. DKR-6.</title>
        <authorList>
            <person name="Chaudhary D.K."/>
        </authorList>
    </citation>
    <scope>NUCLEOTIDE SEQUENCE</scope>
    <source>
        <strain evidence="1">DKR-6</strain>
    </source>
</reference>
<proteinExistence type="predicted"/>
<dbReference type="RefSeq" id="WP_200596892.1">
    <property type="nucleotide sequence ID" value="NZ_JAEPBG010000016.1"/>
</dbReference>
<dbReference type="EMBL" id="JAEPBG010000016">
    <property type="protein sequence ID" value="MBK4738026.1"/>
    <property type="molecule type" value="Genomic_DNA"/>
</dbReference>
<accession>A0A934W414</accession>
<dbReference type="Proteomes" id="UP000622890">
    <property type="component" value="Unassembled WGS sequence"/>
</dbReference>
<protein>
    <submittedName>
        <fullName evidence="1">Uncharacterized protein</fullName>
    </submittedName>
</protein>
<evidence type="ECO:0000313" key="1">
    <source>
        <dbReference type="EMBL" id="MBK4738026.1"/>
    </source>
</evidence>
<sequence>MNNITPNTLGEAIIFGLKLLDDDSKRELAKIGWVNPHTKYETDFIGIVGAALGILDKTNQSLLQDIATNHADCLHFLDTDGSLVEPDAAIRVVLSEMSKVVLL</sequence>
<evidence type="ECO:0000313" key="2">
    <source>
        <dbReference type="Proteomes" id="UP000622890"/>
    </source>
</evidence>
<name>A0A934W414_9BURK</name>